<accession>A0A1J9QZX4</accession>
<evidence type="ECO:0000313" key="2">
    <source>
        <dbReference type="Proteomes" id="UP000183809"/>
    </source>
</evidence>
<proteinExistence type="predicted"/>
<evidence type="ECO:0000313" key="1">
    <source>
        <dbReference type="EMBL" id="OJD33546.1"/>
    </source>
</evidence>
<dbReference type="AlphaFoldDB" id="A0A1J9QZX4"/>
<dbReference type="Proteomes" id="UP000183809">
    <property type="component" value="Unassembled WGS sequence"/>
</dbReference>
<reference evidence="1 2" key="1">
    <citation type="submission" date="2016-10" db="EMBL/GenBank/DDBJ databases">
        <title>Proteomics and genomics reveal pathogen-plant mechanisms compatible with a hemibiotrophic lifestyle of Diplodia corticola.</title>
        <authorList>
            <person name="Fernandes I."/>
            <person name="De Jonge R."/>
            <person name="Van De Peer Y."/>
            <person name="Devreese B."/>
            <person name="Alves A."/>
            <person name="Esteves A.C."/>
        </authorList>
    </citation>
    <scope>NUCLEOTIDE SEQUENCE [LARGE SCALE GENOMIC DNA]</scope>
    <source>
        <strain evidence="1 2">CBS 112549</strain>
    </source>
</reference>
<dbReference type="GeneID" id="31014091"/>
<protein>
    <submittedName>
        <fullName evidence="1">Uncharacterized protein</fullName>
    </submittedName>
</protein>
<gene>
    <name evidence="1" type="ORF">BKCO1_2900069</name>
</gene>
<sequence length="763" mass="84946">MNQEIARQWDIGGSLFTSVQAALNLVKAGSVDNVHSQAVLAFTNLGSTLQASTMRCNQAIDALKGTSNVKLDAFKITLGFHSGGTASIIRQHTPGLKAFLLLTALRLWNLTELASQTVYEMLETSGTAQALPASGHQIEELVSTLSAYSRILDSSVSQQLEDVSTAMLPTLATNPNRARLWEILPPKAMAEVLQNVFAGLADQENQQVSLSGIVCGIRIATLLTWMLGDEACVTVDDHPIFGNIAAKLHIRFESDVPESRCEWEILCWKRKDDFYWKREATFSNLVEFSNDEVTSVEDTPFIPGQTTQLWFRQRFPNCKGPAVDTIGEIAGTVFSNLVEKGKVHNPPYGLSVRIQDLGGSHSLSQTDEIMTHFGWDKESLKNQKDLQAEVDRLFASQTEVGVQDYLKALKSAIAKVHPDLNLPEAWLIEDFLNYGLLIGTSALAFFMYSPDRTQNSTEFRYEPTISFTDRNTRTMLINKLFSRKGLAVREFRMAVMAIALSHSAKDIKGDELIVERAGLIISQKLLLSVRPNQANALALDIRLGYIRRGNDRIQTVRDMAWESMSAGSPSWEYETLDPYKRPMFGKKTYRGLKPSRSWPTDPLRLQILHTVRGATLLVKSTLAFPFLGAQPERIVGSSPRKTMERQTIERSFSWINAMDGLACARHFEASDQLPQSYEEKTAEKLDSTQLFTSMMWIAPSSLMRRAVGHAKARMIACTAGQPLAQLFQVSNSSSPYIVANGANLVKVIAEVEQMNLDNWVIIL</sequence>
<keyword evidence="2" id="KW-1185">Reference proteome</keyword>
<dbReference type="OrthoDB" id="5092088at2759"/>
<organism evidence="1 2">
    <name type="scientific">Diplodia corticola</name>
    <dbReference type="NCBI Taxonomy" id="236234"/>
    <lineage>
        <taxon>Eukaryota</taxon>
        <taxon>Fungi</taxon>
        <taxon>Dikarya</taxon>
        <taxon>Ascomycota</taxon>
        <taxon>Pezizomycotina</taxon>
        <taxon>Dothideomycetes</taxon>
        <taxon>Dothideomycetes incertae sedis</taxon>
        <taxon>Botryosphaeriales</taxon>
        <taxon>Botryosphaeriaceae</taxon>
        <taxon>Diplodia</taxon>
    </lineage>
</organism>
<dbReference type="EMBL" id="MNUE01000029">
    <property type="protein sequence ID" value="OJD33546.1"/>
    <property type="molecule type" value="Genomic_DNA"/>
</dbReference>
<comment type="caution">
    <text evidence="1">The sequence shown here is derived from an EMBL/GenBank/DDBJ whole genome shotgun (WGS) entry which is preliminary data.</text>
</comment>
<name>A0A1J9QZX4_9PEZI</name>
<dbReference type="RefSeq" id="XP_020129806.1">
    <property type="nucleotide sequence ID" value="XM_020273830.1"/>
</dbReference>